<dbReference type="Pfam" id="PF02687">
    <property type="entry name" value="FtsX"/>
    <property type="match status" value="1"/>
</dbReference>
<reference evidence="9" key="1">
    <citation type="submission" date="2021-04" db="EMBL/GenBank/DDBJ databases">
        <authorList>
            <person name="Hornung B."/>
        </authorList>
    </citation>
    <scope>NUCLEOTIDE SEQUENCE</scope>
    <source>
        <strain evidence="9">G5G6</strain>
    </source>
</reference>
<keyword evidence="4 7" id="KW-0812">Transmembrane</keyword>
<accession>A0A916N186</accession>
<evidence type="ECO:0000259" key="8">
    <source>
        <dbReference type="Pfam" id="PF02687"/>
    </source>
</evidence>
<dbReference type="InterPro" id="IPR003838">
    <property type="entry name" value="ABC3_permease_C"/>
</dbReference>
<dbReference type="GO" id="GO:0098797">
    <property type="term" value="C:plasma membrane protein complex"/>
    <property type="evidence" value="ECO:0007669"/>
    <property type="project" value="TreeGrafter"/>
</dbReference>
<protein>
    <submittedName>
        <fullName evidence="9">ABC transporter permease</fullName>
    </submittedName>
</protein>
<gene>
    <name evidence="9" type="ORF">GTOL_12531</name>
</gene>
<dbReference type="PANTHER" id="PTHR30489">
    <property type="entry name" value="LIPOPROTEIN-RELEASING SYSTEM TRANSMEMBRANE PROTEIN LOLE"/>
    <property type="match status" value="1"/>
</dbReference>
<sequence length="471" mass="51067">MPRGDSGRAMKILSLAVRNLLRNRRRSLTTLLAMIVGLVAILLFGGYRSNIMYGLQTSFVQNSGHLQVQHKDYFLDGSDNPTAYGIPDYQRIIAAIKRDPVLAPMLTVVTPTLQLGGIAGNFSAGISRSVLAVGLVAEERNRLLQWNDYEVFSYSKPPPLVGTGEDAVVVGTGVARKLNLCNALKVPNCTQAPIAAVAEGERAPDDIAALSALEKNNIPQQDETRIELLAATAHGAPNVASLNVVKAENKGIKALDDVYLAMHLARAQKLIYGSTPPQVTAIMVQLQHTHQIAEAKARLEKLLATEFKTAPLEVLDFGVLNPMYGQTLQFMDSMFGFIAVLIGVIVLFTIGNTMSTAVVERTVEIGTLRAMGLRRSGIRRLFMCEGIVLGVIGSAIGVLCALSIAYLINHSGWSWIPPGYSYAYLILVRVWQDPFLMIGSVIGLIAVTVVSAWWPANRAAKLMIVDALRHV</sequence>
<dbReference type="Proteomes" id="UP000742786">
    <property type="component" value="Unassembled WGS sequence"/>
</dbReference>
<name>A0A916N186_9PROT</name>
<keyword evidence="3" id="KW-1003">Cell membrane</keyword>
<organism evidence="9 10">
    <name type="scientific">Georgfuchsia toluolica</name>
    <dbReference type="NCBI Taxonomy" id="424218"/>
    <lineage>
        <taxon>Bacteria</taxon>
        <taxon>Pseudomonadati</taxon>
        <taxon>Pseudomonadota</taxon>
        <taxon>Betaproteobacteria</taxon>
        <taxon>Nitrosomonadales</taxon>
        <taxon>Sterolibacteriaceae</taxon>
        <taxon>Georgfuchsia</taxon>
    </lineage>
</organism>
<feature type="transmembrane region" description="Helical" evidence="7">
    <location>
        <begin position="380"/>
        <end position="408"/>
    </location>
</feature>
<evidence type="ECO:0000256" key="6">
    <source>
        <dbReference type="ARBA" id="ARBA00023136"/>
    </source>
</evidence>
<proteinExistence type="inferred from homology"/>
<feature type="transmembrane region" description="Helical" evidence="7">
    <location>
        <begin position="334"/>
        <end position="359"/>
    </location>
</feature>
<evidence type="ECO:0000256" key="5">
    <source>
        <dbReference type="ARBA" id="ARBA00022989"/>
    </source>
</evidence>
<feature type="transmembrane region" description="Helical" evidence="7">
    <location>
        <begin position="28"/>
        <end position="47"/>
    </location>
</feature>
<dbReference type="EMBL" id="CAJQUM010000001">
    <property type="protein sequence ID" value="CAG4884648.1"/>
    <property type="molecule type" value="Genomic_DNA"/>
</dbReference>
<keyword evidence="5 7" id="KW-1133">Transmembrane helix</keyword>
<evidence type="ECO:0000256" key="2">
    <source>
        <dbReference type="ARBA" id="ARBA00005236"/>
    </source>
</evidence>
<keyword evidence="10" id="KW-1185">Reference proteome</keyword>
<comment type="subcellular location">
    <subcellularLocation>
        <location evidence="1">Cell membrane</location>
        <topology evidence="1">Multi-pass membrane protein</topology>
    </subcellularLocation>
</comment>
<comment type="similarity">
    <text evidence="2">Belongs to the ABC-4 integral membrane protein family. LolC/E subfamily.</text>
</comment>
<dbReference type="PANTHER" id="PTHR30489:SF0">
    <property type="entry name" value="LIPOPROTEIN-RELEASING SYSTEM TRANSMEMBRANE PROTEIN LOLE"/>
    <property type="match status" value="1"/>
</dbReference>
<evidence type="ECO:0000256" key="7">
    <source>
        <dbReference type="SAM" id="Phobius"/>
    </source>
</evidence>
<feature type="transmembrane region" description="Helical" evidence="7">
    <location>
        <begin position="435"/>
        <end position="454"/>
    </location>
</feature>
<evidence type="ECO:0000256" key="4">
    <source>
        <dbReference type="ARBA" id="ARBA00022692"/>
    </source>
</evidence>
<dbReference type="InterPro" id="IPR051447">
    <property type="entry name" value="Lipoprotein-release_system"/>
</dbReference>
<dbReference type="GO" id="GO:0044874">
    <property type="term" value="P:lipoprotein localization to outer membrane"/>
    <property type="evidence" value="ECO:0007669"/>
    <property type="project" value="TreeGrafter"/>
</dbReference>
<comment type="caution">
    <text evidence="9">The sequence shown here is derived from an EMBL/GenBank/DDBJ whole genome shotgun (WGS) entry which is preliminary data.</text>
</comment>
<evidence type="ECO:0000256" key="1">
    <source>
        <dbReference type="ARBA" id="ARBA00004651"/>
    </source>
</evidence>
<evidence type="ECO:0000313" key="10">
    <source>
        <dbReference type="Proteomes" id="UP000742786"/>
    </source>
</evidence>
<evidence type="ECO:0000256" key="3">
    <source>
        <dbReference type="ARBA" id="ARBA00022475"/>
    </source>
</evidence>
<feature type="domain" description="ABC3 transporter permease C-terminal" evidence="8">
    <location>
        <begin position="337"/>
        <end position="462"/>
    </location>
</feature>
<evidence type="ECO:0000313" key="9">
    <source>
        <dbReference type="EMBL" id="CAG4884648.1"/>
    </source>
</evidence>
<keyword evidence="6 7" id="KW-0472">Membrane</keyword>
<dbReference type="AlphaFoldDB" id="A0A916N186"/>